<keyword evidence="5" id="KW-0547">Nucleotide-binding</keyword>
<dbReference type="InterPro" id="IPR017871">
    <property type="entry name" value="ABC_transporter-like_CS"/>
</dbReference>
<evidence type="ECO:0000256" key="4">
    <source>
        <dbReference type="ARBA" id="ARBA00022692"/>
    </source>
</evidence>
<dbReference type="KEGG" id="het:BBW65_06325"/>
<dbReference type="GO" id="GO:0005524">
    <property type="term" value="F:ATP binding"/>
    <property type="evidence" value="ECO:0007669"/>
    <property type="project" value="UniProtKB-KW"/>
</dbReference>
<accession>A0A1B1U7S6</accession>
<evidence type="ECO:0000259" key="11">
    <source>
        <dbReference type="PROSITE" id="PS50929"/>
    </source>
</evidence>
<feature type="transmembrane region" description="Helical" evidence="9">
    <location>
        <begin position="238"/>
        <end position="256"/>
    </location>
</feature>
<dbReference type="PANTHER" id="PTHR43394">
    <property type="entry name" value="ATP-DEPENDENT PERMEASE MDL1, MITOCHONDRIAL"/>
    <property type="match status" value="1"/>
</dbReference>
<evidence type="ECO:0000259" key="10">
    <source>
        <dbReference type="PROSITE" id="PS50893"/>
    </source>
</evidence>
<name>A0A1B1U7S6_9HELI</name>
<dbReference type="PANTHER" id="PTHR43394:SF1">
    <property type="entry name" value="ATP-BINDING CASSETTE SUB-FAMILY B MEMBER 10, MITOCHONDRIAL"/>
    <property type="match status" value="1"/>
</dbReference>
<evidence type="ECO:0000256" key="5">
    <source>
        <dbReference type="ARBA" id="ARBA00022741"/>
    </source>
</evidence>
<protein>
    <submittedName>
        <fullName evidence="12">ABC transporter permease</fullName>
    </submittedName>
</protein>
<dbReference type="SUPFAM" id="SSF90123">
    <property type="entry name" value="ABC transporter transmembrane region"/>
    <property type="match status" value="1"/>
</dbReference>
<dbReference type="SUPFAM" id="SSF52540">
    <property type="entry name" value="P-loop containing nucleoside triphosphate hydrolases"/>
    <property type="match status" value="1"/>
</dbReference>
<dbReference type="Pfam" id="PF00664">
    <property type="entry name" value="ABC_membrane"/>
    <property type="match status" value="1"/>
</dbReference>
<keyword evidence="4 9" id="KW-0812">Transmembrane</keyword>
<keyword evidence="3" id="KW-1003">Cell membrane</keyword>
<dbReference type="GO" id="GO:0015421">
    <property type="term" value="F:ABC-type oligopeptide transporter activity"/>
    <property type="evidence" value="ECO:0007669"/>
    <property type="project" value="TreeGrafter"/>
</dbReference>
<evidence type="ECO:0000256" key="7">
    <source>
        <dbReference type="ARBA" id="ARBA00022989"/>
    </source>
</evidence>
<dbReference type="InterPro" id="IPR011527">
    <property type="entry name" value="ABC1_TM_dom"/>
</dbReference>
<dbReference type="CDD" id="cd18552">
    <property type="entry name" value="ABC_6TM_MsbA_like"/>
    <property type="match status" value="1"/>
</dbReference>
<organism evidence="12 13">
    <name type="scientific">Helicobacter enhydrae</name>
    <dbReference type="NCBI Taxonomy" id="222136"/>
    <lineage>
        <taxon>Bacteria</taxon>
        <taxon>Pseudomonadati</taxon>
        <taxon>Campylobacterota</taxon>
        <taxon>Epsilonproteobacteria</taxon>
        <taxon>Campylobacterales</taxon>
        <taxon>Helicobacteraceae</taxon>
        <taxon>Helicobacter</taxon>
    </lineage>
</organism>
<dbReference type="AlphaFoldDB" id="A0A1B1U7S6"/>
<proteinExistence type="predicted"/>
<sequence>MKGYYVLFFVAILGGIASALCTAGISYLVKPMLDDIFINKDMAMLKILPFLLVLLYCGKALGALVQTYFMGYVGEDIIRSMRDKMLEKMLELDLMFFNKKRNGELMARITNDIGLIRSAVSTTFADLIRESITAVALIGVVIYQSPKLALIALVIVPLIVIPISIISKHLKRLARKSQEKNADITSRLSEIFNNIEVIKGSGGEAIESQRFKDENQKFFKLNIKAFLINQINNPVMEVLGACMLGSVIVVGGHSVILGEMSAGSFFSFNTALFMAYTPIKRLMNSIVGMQVALVANERIGEIMSEKPKIVDGDLGFQDQIQSIQFQNVSFAYEQESVLHNISLQIHNNEIIALVGKSGSGKSTLVSLLLRLYDPKEGKILINQEENKRFKLKDLRQHFALVNQRIFIFNDSIVSNVAYGKEVDEERVIWALKKALIWDFIQTLPDGIYTKLDEFGANLSGGQRQRIAIARALYRDPQVLILDEATSALDIKTEEAFKDIIQSIAKDRIVIIIAHRPSTIELAHKVYTLEEGRLIV</sequence>
<dbReference type="GO" id="GO:0016887">
    <property type="term" value="F:ATP hydrolysis activity"/>
    <property type="evidence" value="ECO:0007669"/>
    <property type="project" value="InterPro"/>
</dbReference>
<keyword evidence="13" id="KW-1185">Reference proteome</keyword>
<dbReference type="STRING" id="222136.BBW65_06325"/>
<feature type="transmembrane region" description="Helical" evidence="9">
    <location>
        <begin position="148"/>
        <end position="166"/>
    </location>
</feature>
<dbReference type="SMART" id="SM00382">
    <property type="entry name" value="AAA"/>
    <property type="match status" value="1"/>
</dbReference>
<evidence type="ECO:0000256" key="6">
    <source>
        <dbReference type="ARBA" id="ARBA00022840"/>
    </source>
</evidence>
<dbReference type="EMBL" id="CP016503">
    <property type="protein sequence ID" value="ANV98781.1"/>
    <property type="molecule type" value="Genomic_DNA"/>
</dbReference>
<keyword evidence="6" id="KW-0067">ATP-binding</keyword>
<dbReference type="OrthoDB" id="9760168at2"/>
<feature type="domain" description="ABC transmembrane type-1" evidence="11">
    <location>
        <begin position="9"/>
        <end position="290"/>
    </location>
</feature>
<dbReference type="InterPro" id="IPR027417">
    <property type="entry name" value="P-loop_NTPase"/>
</dbReference>
<dbReference type="InterPro" id="IPR036640">
    <property type="entry name" value="ABC1_TM_sf"/>
</dbReference>
<dbReference type="Gene3D" id="1.20.1560.10">
    <property type="entry name" value="ABC transporter type 1, transmembrane domain"/>
    <property type="match status" value="1"/>
</dbReference>
<dbReference type="FunFam" id="3.40.50.300:FF:000299">
    <property type="entry name" value="ABC transporter ATP-binding protein/permease"/>
    <property type="match status" value="1"/>
</dbReference>
<dbReference type="Proteomes" id="UP000092884">
    <property type="component" value="Chromosome"/>
</dbReference>
<dbReference type="Pfam" id="PF00005">
    <property type="entry name" value="ABC_tran"/>
    <property type="match status" value="1"/>
</dbReference>
<evidence type="ECO:0000256" key="9">
    <source>
        <dbReference type="SAM" id="Phobius"/>
    </source>
</evidence>
<feature type="transmembrane region" description="Helical" evidence="9">
    <location>
        <begin position="50"/>
        <end position="73"/>
    </location>
</feature>
<dbReference type="GO" id="GO:0005886">
    <property type="term" value="C:plasma membrane"/>
    <property type="evidence" value="ECO:0007669"/>
    <property type="project" value="UniProtKB-SubCell"/>
</dbReference>
<keyword evidence="8 9" id="KW-0472">Membrane</keyword>
<reference evidence="13" key="1">
    <citation type="submission" date="2016-07" db="EMBL/GenBank/DDBJ databases">
        <authorList>
            <person name="Florea S."/>
            <person name="Webb J.S."/>
            <person name="Jaromczyk J."/>
            <person name="Schardl C.L."/>
        </authorList>
    </citation>
    <scope>NUCLEOTIDE SEQUENCE [LARGE SCALE GENOMIC DNA]</scope>
    <source>
        <strain evidence="13">MIT 01-6242</strain>
    </source>
</reference>
<evidence type="ECO:0000256" key="2">
    <source>
        <dbReference type="ARBA" id="ARBA00022448"/>
    </source>
</evidence>
<evidence type="ECO:0000256" key="1">
    <source>
        <dbReference type="ARBA" id="ARBA00004651"/>
    </source>
</evidence>
<comment type="subcellular location">
    <subcellularLocation>
        <location evidence="1">Cell membrane</location>
        <topology evidence="1">Multi-pass membrane protein</topology>
    </subcellularLocation>
</comment>
<dbReference type="Gene3D" id="3.40.50.300">
    <property type="entry name" value="P-loop containing nucleotide triphosphate hydrolases"/>
    <property type="match status" value="1"/>
</dbReference>
<keyword evidence="2" id="KW-0813">Transport</keyword>
<evidence type="ECO:0000256" key="8">
    <source>
        <dbReference type="ARBA" id="ARBA00023136"/>
    </source>
</evidence>
<feature type="transmembrane region" description="Helical" evidence="9">
    <location>
        <begin position="6"/>
        <end position="29"/>
    </location>
</feature>
<dbReference type="InterPro" id="IPR039421">
    <property type="entry name" value="Type_1_exporter"/>
</dbReference>
<dbReference type="InterPro" id="IPR003593">
    <property type="entry name" value="AAA+_ATPase"/>
</dbReference>
<evidence type="ECO:0000256" key="3">
    <source>
        <dbReference type="ARBA" id="ARBA00022475"/>
    </source>
</evidence>
<dbReference type="InterPro" id="IPR003439">
    <property type="entry name" value="ABC_transporter-like_ATP-bd"/>
</dbReference>
<evidence type="ECO:0000313" key="12">
    <source>
        <dbReference type="EMBL" id="ANV98781.1"/>
    </source>
</evidence>
<dbReference type="PROSITE" id="PS50893">
    <property type="entry name" value="ABC_TRANSPORTER_2"/>
    <property type="match status" value="1"/>
</dbReference>
<evidence type="ECO:0000313" key="13">
    <source>
        <dbReference type="Proteomes" id="UP000092884"/>
    </source>
</evidence>
<keyword evidence="7 9" id="KW-1133">Transmembrane helix</keyword>
<dbReference type="PROSITE" id="PS50929">
    <property type="entry name" value="ABC_TM1F"/>
    <property type="match status" value="1"/>
</dbReference>
<feature type="domain" description="ABC transporter" evidence="10">
    <location>
        <begin position="323"/>
        <end position="535"/>
    </location>
</feature>
<dbReference type="PROSITE" id="PS00211">
    <property type="entry name" value="ABC_TRANSPORTER_1"/>
    <property type="match status" value="1"/>
</dbReference>
<gene>
    <name evidence="12" type="ORF">BBW65_06325</name>
</gene>